<dbReference type="CDD" id="cd13138">
    <property type="entry name" value="MATE_yoeA_like"/>
    <property type="match status" value="1"/>
</dbReference>
<comment type="caution">
    <text evidence="14">The sequence shown here is derived from an EMBL/GenBank/DDBJ whole genome shotgun (WGS) entry which is preliminary data.</text>
</comment>
<keyword evidence="6" id="KW-0050">Antiport</keyword>
<feature type="transmembrane region" description="Helical" evidence="13">
    <location>
        <begin position="358"/>
        <end position="379"/>
    </location>
</feature>
<reference evidence="14" key="1">
    <citation type="submission" date="2020-10" db="EMBL/GenBank/DDBJ databases">
        <authorList>
            <person name="Gilroy R."/>
        </authorList>
    </citation>
    <scope>NUCLEOTIDE SEQUENCE</scope>
    <source>
        <strain evidence="14">ChiBcec2-4451</strain>
    </source>
</reference>
<feature type="transmembrane region" description="Helical" evidence="13">
    <location>
        <begin position="391"/>
        <end position="413"/>
    </location>
</feature>
<dbReference type="AlphaFoldDB" id="A0A9D1NWR0"/>
<dbReference type="GO" id="GO:0042910">
    <property type="term" value="F:xenobiotic transmembrane transporter activity"/>
    <property type="evidence" value="ECO:0007669"/>
    <property type="project" value="InterPro"/>
</dbReference>
<feature type="transmembrane region" description="Helical" evidence="13">
    <location>
        <begin position="195"/>
        <end position="215"/>
    </location>
</feature>
<name>A0A9D1NWR0_9FIRM</name>
<evidence type="ECO:0000256" key="6">
    <source>
        <dbReference type="ARBA" id="ARBA00022449"/>
    </source>
</evidence>
<evidence type="ECO:0000256" key="11">
    <source>
        <dbReference type="ARBA" id="ARBA00023136"/>
    </source>
</evidence>
<comment type="subcellular location">
    <subcellularLocation>
        <location evidence="2">Cell membrane</location>
        <topology evidence="2">Multi-pass membrane protein</topology>
    </subcellularLocation>
</comment>
<evidence type="ECO:0000256" key="3">
    <source>
        <dbReference type="ARBA" id="ARBA00010199"/>
    </source>
</evidence>
<dbReference type="PIRSF" id="PIRSF006603">
    <property type="entry name" value="DinF"/>
    <property type="match status" value="1"/>
</dbReference>
<evidence type="ECO:0000256" key="13">
    <source>
        <dbReference type="SAM" id="Phobius"/>
    </source>
</evidence>
<keyword evidence="11 13" id="KW-0472">Membrane</keyword>
<evidence type="ECO:0000256" key="10">
    <source>
        <dbReference type="ARBA" id="ARBA00023065"/>
    </source>
</evidence>
<keyword evidence="5" id="KW-0813">Transport</keyword>
<proteinExistence type="inferred from homology"/>
<feature type="transmembrane region" description="Helical" evidence="13">
    <location>
        <begin position="137"/>
        <end position="161"/>
    </location>
</feature>
<comment type="function">
    <text evidence="1">Multidrug efflux pump.</text>
</comment>
<dbReference type="Proteomes" id="UP000886723">
    <property type="component" value="Unassembled WGS sequence"/>
</dbReference>
<evidence type="ECO:0000256" key="5">
    <source>
        <dbReference type="ARBA" id="ARBA00022448"/>
    </source>
</evidence>
<evidence type="ECO:0000313" key="14">
    <source>
        <dbReference type="EMBL" id="HIV13761.1"/>
    </source>
</evidence>
<dbReference type="InterPro" id="IPR048279">
    <property type="entry name" value="MdtK-like"/>
</dbReference>
<dbReference type="NCBIfam" id="TIGR00797">
    <property type="entry name" value="matE"/>
    <property type="match status" value="1"/>
</dbReference>
<evidence type="ECO:0000256" key="7">
    <source>
        <dbReference type="ARBA" id="ARBA00022475"/>
    </source>
</evidence>
<sequence>MAANVKNMTSGAPGKLILLFALPLMLGNVFQQFYTMVDAMVVGQVVGVEALAAVGAADWLIWMIQGILTGGTQGFSILTAQNYGAGDGKALKKTVAMSYVLTAVTALVVLVISQAAVQPVLVFLNTPADVIDMSVTYVRIIFCGIPVIAAYNCLASILRALGNGRSPLIAMIVAAVINVGLDLLFVAVFGWGVAGAAIATVTAQAFSALYCFLVLRKIEAVKIGREDFSRDGYLAGQLLKLGAPLEFQNMIISVGGLVVQYVVNGYGFLFVAGFTATNKLYGVLELAAISYGYAITTYVGQNLGAGNVPRIREGVRKGGFMAVLTALVIGVVMIAAGRPVLSLFISGEQEQVSQVMEIAYHYLFIMASFLIVLYLLYVYRSAIQGLGNTVIPLLSGAVEFLMRVGVALLLPRLVGQNGIFYAEICAWSGAALLLCISYLRLIGRYRLPDRKTE</sequence>
<evidence type="ECO:0000256" key="8">
    <source>
        <dbReference type="ARBA" id="ARBA00022692"/>
    </source>
</evidence>
<keyword evidence="10" id="KW-0406">Ion transport</keyword>
<dbReference type="GO" id="GO:0005886">
    <property type="term" value="C:plasma membrane"/>
    <property type="evidence" value="ECO:0007669"/>
    <property type="project" value="UniProtKB-SubCell"/>
</dbReference>
<dbReference type="InterPro" id="IPR050222">
    <property type="entry name" value="MATE_MdtK"/>
</dbReference>
<dbReference type="Pfam" id="PF01554">
    <property type="entry name" value="MatE"/>
    <property type="match status" value="2"/>
</dbReference>
<feature type="transmembrane region" description="Helical" evidence="13">
    <location>
        <begin position="280"/>
        <end position="299"/>
    </location>
</feature>
<evidence type="ECO:0000256" key="4">
    <source>
        <dbReference type="ARBA" id="ARBA00020268"/>
    </source>
</evidence>
<protein>
    <recommendedName>
        <fullName evidence="4">Probable multidrug resistance protein NorM</fullName>
    </recommendedName>
    <alternativeName>
        <fullName evidence="12">Multidrug-efflux transporter</fullName>
    </alternativeName>
</protein>
<accession>A0A9D1NWR0</accession>
<evidence type="ECO:0000256" key="9">
    <source>
        <dbReference type="ARBA" id="ARBA00022989"/>
    </source>
</evidence>
<keyword evidence="9 13" id="KW-1133">Transmembrane helix</keyword>
<feature type="transmembrane region" description="Helical" evidence="13">
    <location>
        <begin position="320"/>
        <end position="338"/>
    </location>
</feature>
<evidence type="ECO:0000256" key="1">
    <source>
        <dbReference type="ARBA" id="ARBA00003408"/>
    </source>
</evidence>
<dbReference type="EMBL" id="DVON01000244">
    <property type="protein sequence ID" value="HIV13761.1"/>
    <property type="molecule type" value="Genomic_DNA"/>
</dbReference>
<comment type="similarity">
    <text evidence="3">Belongs to the multi antimicrobial extrusion (MATE) (TC 2.A.66.1) family.</text>
</comment>
<feature type="transmembrane region" description="Helical" evidence="13">
    <location>
        <begin position="168"/>
        <end position="189"/>
    </location>
</feature>
<evidence type="ECO:0000256" key="2">
    <source>
        <dbReference type="ARBA" id="ARBA00004651"/>
    </source>
</evidence>
<dbReference type="InterPro" id="IPR002528">
    <property type="entry name" value="MATE_fam"/>
</dbReference>
<keyword evidence="7" id="KW-1003">Cell membrane</keyword>
<dbReference type="GO" id="GO:0015297">
    <property type="term" value="F:antiporter activity"/>
    <property type="evidence" value="ECO:0007669"/>
    <property type="project" value="UniProtKB-KW"/>
</dbReference>
<feature type="transmembrane region" description="Helical" evidence="13">
    <location>
        <begin position="250"/>
        <end position="274"/>
    </location>
</feature>
<organism evidence="14 15">
    <name type="scientific">Candidatus Pullilachnospira stercoravium</name>
    <dbReference type="NCBI Taxonomy" id="2840913"/>
    <lineage>
        <taxon>Bacteria</taxon>
        <taxon>Bacillati</taxon>
        <taxon>Bacillota</taxon>
        <taxon>Clostridia</taxon>
        <taxon>Lachnospirales</taxon>
        <taxon>Lachnospiraceae</taxon>
        <taxon>Lachnospiraceae incertae sedis</taxon>
        <taxon>Candidatus Pullilachnospira</taxon>
    </lineage>
</organism>
<dbReference type="PANTHER" id="PTHR43298">
    <property type="entry name" value="MULTIDRUG RESISTANCE PROTEIN NORM-RELATED"/>
    <property type="match status" value="1"/>
</dbReference>
<dbReference type="GO" id="GO:0006811">
    <property type="term" value="P:monoatomic ion transport"/>
    <property type="evidence" value="ECO:0007669"/>
    <property type="project" value="UniProtKB-KW"/>
</dbReference>
<keyword evidence="8 13" id="KW-0812">Transmembrane</keyword>
<evidence type="ECO:0000313" key="15">
    <source>
        <dbReference type="Proteomes" id="UP000886723"/>
    </source>
</evidence>
<feature type="transmembrane region" description="Helical" evidence="13">
    <location>
        <begin position="99"/>
        <end position="117"/>
    </location>
</feature>
<gene>
    <name evidence="14" type="ORF">IAA63_11565</name>
</gene>
<evidence type="ECO:0000256" key="12">
    <source>
        <dbReference type="ARBA" id="ARBA00031636"/>
    </source>
</evidence>
<feature type="transmembrane region" description="Helical" evidence="13">
    <location>
        <begin position="419"/>
        <end position="441"/>
    </location>
</feature>
<reference evidence="14" key="2">
    <citation type="journal article" date="2021" name="PeerJ">
        <title>Extensive microbial diversity within the chicken gut microbiome revealed by metagenomics and culture.</title>
        <authorList>
            <person name="Gilroy R."/>
            <person name="Ravi A."/>
            <person name="Getino M."/>
            <person name="Pursley I."/>
            <person name="Horton D.L."/>
            <person name="Alikhan N.F."/>
            <person name="Baker D."/>
            <person name="Gharbi K."/>
            <person name="Hall N."/>
            <person name="Watson M."/>
            <person name="Adriaenssens E.M."/>
            <person name="Foster-Nyarko E."/>
            <person name="Jarju S."/>
            <person name="Secka A."/>
            <person name="Antonio M."/>
            <person name="Oren A."/>
            <person name="Chaudhuri R.R."/>
            <person name="La Ragione R."/>
            <person name="Hildebrand F."/>
            <person name="Pallen M.J."/>
        </authorList>
    </citation>
    <scope>NUCLEOTIDE SEQUENCE</scope>
    <source>
        <strain evidence="14">ChiBcec2-4451</strain>
    </source>
</reference>
<dbReference type="PANTHER" id="PTHR43298:SF2">
    <property type="entry name" value="FMN_FAD EXPORTER YEEO-RELATED"/>
    <property type="match status" value="1"/>
</dbReference>